<comment type="cofactor">
    <cofactor evidence="1 5">
        <name>FAD</name>
        <dbReference type="ChEBI" id="CHEBI:57692"/>
    </cofactor>
</comment>
<keyword evidence="5" id="KW-0560">Oxidoreductase</keyword>
<dbReference type="Pfam" id="PF00441">
    <property type="entry name" value="Acyl-CoA_dh_1"/>
    <property type="match status" value="1"/>
</dbReference>
<evidence type="ECO:0000256" key="2">
    <source>
        <dbReference type="ARBA" id="ARBA00009347"/>
    </source>
</evidence>
<dbReference type="AlphaFoldDB" id="Q132Z8"/>
<dbReference type="Pfam" id="PF02770">
    <property type="entry name" value="Acyl-CoA_dh_M"/>
    <property type="match status" value="1"/>
</dbReference>
<keyword evidence="4 5" id="KW-0274">FAD</keyword>
<dbReference type="KEGG" id="rpd:RPD_3618"/>
<dbReference type="GO" id="GO:0003995">
    <property type="term" value="F:acyl-CoA dehydrogenase activity"/>
    <property type="evidence" value="ECO:0007669"/>
    <property type="project" value="InterPro"/>
</dbReference>
<dbReference type="InterPro" id="IPR041504">
    <property type="entry name" value="AidB_N"/>
</dbReference>
<dbReference type="Gene3D" id="6.10.250.600">
    <property type="match status" value="1"/>
</dbReference>
<dbReference type="EMBL" id="CP000283">
    <property type="protein sequence ID" value="ABE40841.1"/>
    <property type="molecule type" value="Genomic_DNA"/>
</dbReference>
<proteinExistence type="inferred from homology"/>
<dbReference type="eggNOG" id="COG1960">
    <property type="taxonomic scope" value="Bacteria"/>
</dbReference>
<dbReference type="Pfam" id="PF18158">
    <property type="entry name" value="AidB_N"/>
    <property type="match status" value="1"/>
</dbReference>
<dbReference type="InterPro" id="IPR006091">
    <property type="entry name" value="Acyl-CoA_Oxase/DH_mid-dom"/>
</dbReference>
<dbReference type="PROSITE" id="PS00073">
    <property type="entry name" value="ACYL_COA_DH_2"/>
    <property type="match status" value="1"/>
</dbReference>
<dbReference type="Proteomes" id="UP000001818">
    <property type="component" value="Chromosome"/>
</dbReference>
<evidence type="ECO:0000259" key="6">
    <source>
        <dbReference type="Pfam" id="PF00441"/>
    </source>
</evidence>
<dbReference type="Gene3D" id="2.40.110.20">
    <property type="match status" value="1"/>
</dbReference>
<dbReference type="InterPro" id="IPR009075">
    <property type="entry name" value="AcylCo_DH/oxidase_C"/>
</dbReference>
<feature type="domain" description="Acyl-CoA dehydrogenase/oxidase C-terminal" evidence="6">
    <location>
        <begin position="324"/>
        <end position="476"/>
    </location>
</feature>
<evidence type="ECO:0000313" key="10">
    <source>
        <dbReference type="Proteomes" id="UP000001818"/>
    </source>
</evidence>
<reference evidence="9 10" key="1">
    <citation type="submission" date="2006-03" db="EMBL/GenBank/DDBJ databases">
        <title>Complete sequence of Rhodopseudomonas palustris BisB5.</title>
        <authorList>
            <consortium name="US DOE Joint Genome Institute"/>
            <person name="Copeland A."/>
            <person name="Lucas S."/>
            <person name="Lapidus A."/>
            <person name="Barry K."/>
            <person name="Detter J.C."/>
            <person name="Glavina del Rio T."/>
            <person name="Hammon N."/>
            <person name="Israni S."/>
            <person name="Dalin E."/>
            <person name="Tice H."/>
            <person name="Pitluck S."/>
            <person name="Chain P."/>
            <person name="Malfatti S."/>
            <person name="Shin M."/>
            <person name="Vergez L."/>
            <person name="Schmutz J."/>
            <person name="Larimer F."/>
            <person name="Land M."/>
            <person name="Hauser L."/>
            <person name="Pelletier D.A."/>
            <person name="Kyrpides N."/>
            <person name="Lykidis A."/>
            <person name="Oda Y."/>
            <person name="Harwood C.S."/>
            <person name="Richardson P."/>
        </authorList>
    </citation>
    <scope>NUCLEOTIDE SEQUENCE [LARGE SCALE GENOMIC DNA]</scope>
    <source>
        <strain evidence="9 10">BisB5</strain>
    </source>
</reference>
<organism evidence="9 10">
    <name type="scientific">Rhodopseudomonas palustris (strain BisB5)</name>
    <dbReference type="NCBI Taxonomy" id="316057"/>
    <lineage>
        <taxon>Bacteria</taxon>
        <taxon>Pseudomonadati</taxon>
        <taxon>Pseudomonadota</taxon>
        <taxon>Alphaproteobacteria</taxon>
        <taxon>Hyphomicrobiales</taxon>
        <taxon>Nitrobacteraceae</taxon>
        <taxon>Rhodopseudomonas</taxon>
    </lineage>
</organism>
<evidence type="ECO:0000256" key="5">
    <source>
        <dbReference type="RuleBase" id="RU362125"/>
    </source>
</evidence>
<dbReference type="InterPro" id="IPR009100">
    <property type="entry name" value="AcylCoA_DH/oxidase_NM_dom_sf"/>
</dbReference>
<evidence type="ECO:0000313" key="9">
    <source>
        <dbReference type="EMBL" id="ABE40841.1"/>
    </source>
</evidence>
<dbReference type="PANTHER" id="PTHR42707:SF2">
    <property type="entry name" value="ACD11 DEHYDROGENASE"/>
    <property type="match status" value="1"/>
</dbReference>
<dbReference type="PANTHER" id="PTHR42707">
    <property type="entry name" value="ACYL-COA DEHYDROGENASE"/>
    <property type="match status" value="1"/>
</dbReference>
<feature type="domain" description="Adaptive response protein AidB N-terminal" evidence="8">
    <location>
        <begin position="47"/>
        <end position="206"/>
    </location>
</feature>
<evidence type="ECO:0000256" key="3">
    <source>
        <dbReference type="ARBA" id="ARBA00022630"/>
    </source>
</evidence>
<dbReference type="Gene3D" id="1.20.140.10">
    <property type="entry name" value="Butyryl-CoA Dehydrogenase, subunit A, domain 3"/>
    <property type="match status" value="1"/>
</dbReference>
<sequence length="618" mass="67384">MAQSVSLSIASQRARRLRQKETQMLAGNNQVAAAVAKPGNAANLIAPDTTGLNFYRADPSLADLLRIHLPDALVRHIEPHLDRLGGLAGSVLDEYARAADRHTPILHQRDRFGRDAQYVEYHPAYRELENAAFGAFGIHALSHRQGIMGWPDVYPVTAKHAFTLLFNEAEFGMGCPINVTDGCAKLLSKFGDDALKAKYLDGLTQTDMARLTQGGQFMTEKEGGSDVGTLTTVATRDGDHWRLTGEKWFCSNADAKIVMLLARPEGAGRGTRGVGLFLMPRFLDDGSPNHYRIVRLKDKLGTRSMASGEIKLEGAIAYAVGRLDRGFVQMAEMVNSSRLSNGVKSTALMRRAWHDAITVAKHRVVFGQRIVDLPLARRQLMKILLPTEQGMSISFLTADALDRAEAGSQDAAALLRILTPTLKFRATRDARKACGDALEMRGGIGYVEEFATARLLRDAHLGSIWEGTGNIVALDALKRAIGRHGAESALGADLHARLDDASRVPQHWRDKLHGLIDRAIGYAREVASCAEYEADARRATSSLYHVASAVALAWEGARIEAMRGDARRVLLSRLVIDHRLNAPDAFALTNGGNEFAIAEHLLGDRAADMKEVAPLLAA</sequence>
<keyword evidence="3 5" id="KW-0285">Flavoprotein</keyword>
<dbReference type="STRING" id="316057.RPD_3618"/>
<gene>
    <name evidence="9" type="ordered locus">RPD_3618</name>
</gene>
<name>Q132Z8_RHOPS</name>
<evidence type="ECO:0000259" key="8">
    <source>
        <dbReference type="Pfam" id="PF18158"/>
    </source>
</evidence>
<feature type="domain" description="Acyl-CoA oxidase/dehydrogenase middle" evidence="7">
    <location>
        <begin position="217"/>
        <end position="313"/>
    </location>
</feature>
<protein>
    <submittedName>
        <fullName evidence="9">Acyl-CoA dehydrogenase-like</fullName>
    </submittedName>
</protein>
<dbReference type="InterPro" id="IPR036250">
    <property type="entry name" value="AcylCo_DH-like_C"/>
</dbReference>
<dbReference type="SUPFAM" id="SSF56645">
    <property type="entry name" value="Acyl-CoA dehydrogenase NM domain-like"/>
    <property type="match status" value="1"/>
</dbReference>
<dbReference type="HOGENOM" id="CLU_016513_2_1_5"/>
<dbReference type="SUPFAM" id="SSF47203">
    <property type="entry name" value="Acyl-CoA dehydrogenase C-terminal domain-like"/>
    <property type="match status" value="1"/>
</dbReference>
<accession>Q132Z8</accession>
<dbReference type="InterPro" id="IPR006089">
    <property type="entry name" value="Acyl-CoA_DH_CS"/>
</dbReference>
<evidence type="ECO:0000259" key="7">
    <source>
        <dbReference type="Pfam" id="PF02770"/>
    </source>
</evidence>
<dbReference type="InterPro" id="IPR052904">
    <property type="entry name" value="Acyl-CoA_dehydrogenase-like"/>
</dbReference>
<comment type="similarity">
    <text evidence="2 5">Belongs to the acyl-CoA dehydrogenase family.</text>
</comment>
<evidence type="ECO:0000256" key="4">
    <source>
        <dbReference type="ARBA" id="ARBA00022827"/>
    </source>
</evidence>
<evidence type="ECO:0000256" key="1">
    <source>
        <dbReference type="ARBA" id="ARBA00001974"/>
    </source>
</evidence>